<evidence type="ECO:0000256" key="5">
    <source>
        <dbReference type="ARBA" id="ARBA00022801"/>
    </source>
</evidence>
<evidence type="ECO:0000256" key="6">
    <source>
        <dbReference type="ARBA" id="ARBA00023295"/>
    </source>
</evidence>
<comment type="function">
    <text evidence="11">May function in depolymerizing pectin during pollen development, germination, and tube growth. Acts as an exo-polygalacturonase.</text>
</comment>
<reference evidence="17" key="1">
    <citation type="submission" date="2022-05" db="EMBL/GenBank/DDBJ databases">
        <title>The Musa troglodytarum L. genome provides insights into the mechanism of non-climacteric behaviour and enrichment of carotenoids.</title>
        <authorList>
            <person name="Wang J."/>
        </authorList>
    </citation>
    <scope>NUCLEOTIDE SEQUENCE</scope>
    <source>
        <tissue evidence="17">Leaf</tissue>
    </source>
</reference>
<keyword evidence="7" id="KW-0961">Cell wall biogenesis/degradation</keyword>
<dbReference type="Proteomes" id="UP001055439">
    <property type="component" value="Chromosome 7"/>
</dbReference>
<dbReference type="InterPro" id="IPR006626">
    <property type="entry name" value="PbH1"/>
</dbReference>
<dbReference type="InterPro" id="IPR011050">
    <property type="entry name" value="Pectin_lyase_fold/virulence"/>
</dbReference>
<gene>
    <name evidence="17" type="ORF">MUK42_12080</name>
</gene>
<dbReference type="InterPro" id="IPR012334">
    <property type="entry name" value="Pectin_lyas_fold"/>
</dbReference>
<evidence type="ECO:0000256" key="7">
    <source>
        <dbReference type="ARBA" id="ARBA00023316"/>
    </source>
</evidence>
<feature type="active site" evidence="14">
    <location>
        <position position="268"/>
    </location>
</feature>
<dbReference type="InterPro" id="IPR000743">
    <property type="entry name" value="Glyco_hydro_28"/>
</dbReference>
<evidence type="ECO:0000313" key="18">
    <source>
        <dbReference type="Proteomes" id="UP001055439"/>
    </source>
</evidence>
<dbReference type="EC" id="3.2.1.67" evidence="8"/>
<evidence type="ECO:0000256" key="13">
    <source>
        <dbReference type="ARBA" id="ARBA00083621"/>
    </source>
</evidence>
<dbReference type="Pfam" id="PF00295">
    <property type="entry name" value="Glyco_hydro_28"/>
    <property type="match status" value="2"/>
</dbReference>
<dbReference type="GO" id="GO:0047911">
    <property type="term" value="F:galacturan 1,4-alpha-galacturonidase activity"/>
    <property type="evidence" value="ECO:0007669"/>
    <property type="project" value="UniProtKB-EC"/>
</dbReference>
<accession>A0A9E7GH04</accession>
<organism evidence="17 18">
    <name type="scientific">Musa troglodytarum</name>
    <name type="common">fe'i banana</name>
    <dbReference type="NCBI Taxonomy" id="320322"/>
    <lineage>
        <taxon>Eukaryota</taxon>
        <taxon>Viridiplantae</taxon>
        <taxon>Streptophyta</taxon>
        <taxon>Embryophyta</taxon>
        <taxon>Tracheophyta</taxon>
        <taxon>Spermatophyta</taxon>
        <taxon>Magnoliopsida</taxon>
        <taxon>Liliopsida</taxon>
        <taxon>Zingiberales</taxon>
        <taxon>Musaceae</taxon>
        <taxon>Musa</taxon>
    </lineage>
</organism>
<keyword evidence="3" id="KW-0134">Cell wall</keyword>
<evidence type="ECO:0000256" key="1">
    <source>
        <dbReference type="ARBA" id="ARBA00004191"/>
    </source>
</evidence>
<dbReference type="GO" id="GO:0005975">
    <property type="term" value="P:carbohydrate metabolic process"/>
    <property type="evidence" value="ECO:0007669"/>
    <property type="project" value="InterPro"/>
</dbReference>
<dbReference type="EMBL" id="CP097509">
    <property type="protein sequence ID" value="URE14460.1"/>
    <property type="molecule type" value="Genomic_DNA"/>
</dbReference>
<comment type="subcellular location">
    <subcellularLocation>
        <location evidence="1">Secreted</location>
        <location evidence="1">Cell wall</location>
    </subcellularLocation>
</comment>
<dbReference type="AlphaFoldDB" id="A0A9E7GH04"/>
<dbReference type="FunFam" id="2.160.20.10:FF:000004">
    <property type="entry name" value="Pectin lyase-like superfamily protein"/>
    <property type="match status" value="1"/>
</dbReference>
<keyword evidence="5 15" id="KW-0378">Hydrolase</keyword>
<evidence type="ECO:0000256" key="11">
    <source>
        <dbReference type="ARBA" id="ARBA00057651"/>
    </source>
</evidence>
<feature type="chain" id="PRO_5038608951" description="Exopolygalacturonase" evidence="16">
    <location>
        <begin position="24"/>
        <end position="421"/>
    </location>
</feature>
<evidence type="ECO:0000256" key="9">
    <source>
        <dbReference type="ARBA" id="ARBA00043142"/>
    </source>
</evidence>
<keyword evidence="16" id="KW-0732">Signal</keyword>
<keyword evidence="6 15" id="KW-0326">Glycosidase</keyword>
<protein>
    <recommendedName>
        <fullName evidence="12">Exopolygalacturonase</fullName>
        <ecNumber evidence="8">3.2.1.67</ecNumber>
    </recommendedName>
    <alternativeName>
        <fullName evidence="9">Galacturan 1,4-alpha-galacturonidase</fullName>
    </alternativeName>
    <alternativeName>
        <fullName evidence="13">Pectinase</fullName>
    </alternativeName>
</protein>
<feature type="signal peptide" evidence="16">
    <location>
        <begin position="1"/>
        <end position="23"/>
    </location>
</feature>
<proteinExistence type="inferred from homology"/>
<dbReference type="Gene3D" id="2.160.20.10">
    <property type="entry name" value="Single-stranded right-handed beta-helix, Pectin lyase-like"/>
    <property type="match status" value="1"/>
</dbReference>
<name>A0A9E7GH04_9LILI</name>
<sequence>MPSRYRSAFFTILVVFLCSSSDACKAGQSKCRVFDVTRFGAVRGSQDNSRAFLAAWSAACRFKGKATFVVPKGTFKVSPVQFKGPCYDGASPSVRIRGVLQALPGFSNDNYWIKFSDLNRLSVGGGGEIDGQGADSWSGNKCDKECKLSSTVRFPFIDRRAFLHHLFADTRMMQTLKFDGVRNSRVARLSLLNSKAFHIKFHRCDNIDVYGLKISAPWNSRNTDGIHIAVTNGITIRSSIIGTGDDCISVGQGSRNVTISNIICGPGHGISVGSLGRYENEMDVVGLVAKNCTIMHTANGLRIKTWPGSSKSRASGLLFEDINMIDVSNPIFIDQKYCPGNECSSEPSKVQINDVKFRRIKGTSRTKVAVNLLCSSDAPCSNIELDDIRLECSAGGECKTTSSCTNVKANFSGVQIPSPCL</sequence>
<comment type="similarity">
    <text evidence="2 15">Belongs to the glycosyl hydrolase 28 family.</text>
</comment>
<dbReference type="SUPFAM" id="SSF51126">
    <property type="entry name" value="Pectin lyase-like"/>
    <property type="match status" value="1"/>
</dbReference>
<keyword evidence="4" id="KW-0964">Secreted</keyword>
<evidence type="ECO:0000256" key="4">
    <source>
        <dbReference type="ARBA" id="ARBA00022525"/>
    </source>
</evidence>
<evidence type="ECO:0000256" key="15">
    <source>
        <dbReference type="RuleBase" id="RU361169"/>
    </source>
</evidence>
<evidence type="ECO:0000256" key="8">
    <source>
        <dbReference type="ARBA" id="ARBA00038933"/>
    </source>
</evidence>
<evidence type="ECO:0000313" key="17">
    <source>
        <dbReference type="EMBL" id="URE14460.1"/>
    </source>
</evidence>
<dbReference type="PANTHER" id="PTHR31375">
    <property type="match status" value="1"/>
</dbReference>
<dbReference type="GO" id="GO:0071555">
    <property type="term" value="P:cell wall organization"/>
    <property type="evidence" value="ECO:0007669"/>
    <property type="project" value="UniProtKB-KW"/>
</dbReference>
<comment type="catalytic activity">
    <reaction evidence="10">
        <text>[(1-&gt;4)-alpha-D-galacturonosyl](n) + H2O = alpha-D-galacturonate + [(1-&gt;4)-alpha-D-galacturonosyl](n-1)</text>
        <dbReference type="Rhea" id="RHEA:14117"/>
        <dbReference type="Rhea" id="RHEA-COMP:14570"/>
        <dbReference type="Rhea" id="RHEA-COMP:14572"/>
        <dbReference type="ChEBI" id="CHEBI:15377"/>
        <dbReference type="ChEBI" id="CHEBI:58658"/>
        <dbReference type="ChEBI" id="CHEBI:140523"/>
        <dbReference type="EC" id="3.2.1.67"/>
    </reaction>
</comment>
<evidence type="ECO:0000256" key="14">
    <source>
        <dbReference type="PROSITE-ProRule" id="PRU10052"/>
    </source>
</evidence>
<dbReference type="OrthoDB" id="187139at2759"/>
<evidence type="ECO:0000256" key="12">
    <source>
        <dbReference type="ARBA" id="ARBA00068298"/>
    </source>
</evidence>
<keyword evidence="18" id="KW-1185">Reference proteome</keyword>
<evidence type="ECO:0000256" key="10">
    <source>
        <dbReference type="ARBA" id="ARBA00048766"/>
    </source>
</evidence>
<evidence type="ECO:0000256" key="2">
    <source>
        <dbReference type="ARBA" id="ARBA00008834"/>
    </source>
</evidence>
<dbReference type="PROSITE" id="PS00502">
    <property type="entry name" value="POLYGALACTURONASE"/>
    <property type="match status" value="1"/>
</dbReference>
<evidence type="ECO:0000256" key="16">
    <source>
        <dbReference type="SAM" id="SignalP"/>
    </source>
</evidence>
<dbReference type="GO" id="GO:0004650">
    <property type="term" value="F:polygalacturonase activity"/>
    <property type="evidence" value="ECO:0007669"/>
    <property type="project" value="InterPro"/>
</dbReference>
<evidence type="ECO:0000256" key="3">
    <source>
        <dbReference type="ARBA" id="ARBA00022512"/>
    </source>
</evidence>
<dbReference type="SMART" id="SM00710">
    <property type="entry name" value="PbH1"/>
    <property type="match status" value="6"/>
</dbReference>